<protein>
    <submittedName>
        <fullName evidence="3">DNA-binding transcriptional MerR regulator</fullName>
    </submittedName>
</protein>
<evidence type="ECO:0000256" key="1">
    <source>
        <dbReference type="ARBA" id="ARBA00023125"/>
    </source>
</evidence>
<organism evidence="3 4">
    <name type="scientific">Terracoccus luteus</name>
    <dbReference type="NCBI Taxonomy" id="53356"/>
    <lineage>
        <taxon>Bacteria</taxon>
        <taxon>Bacillati</taxon>
        <taxon>Actinomycetota</taxon>
        <taxon>Actinomycetes</taxon>
        <taxon>Micrococcales</taxon>
        <taxon>Intrasporangiaceae</taxon>
        <taxon>Terracoccus</taxon>
    </lineage>
</organism>
<dbReference type="AlphaFoldDB" id="A0A495Y2A9"/>
<dbReference type="GO" id="GO:0003677">
    <property type="term" value="F:DNA binding"/>
    <property type="evidence" value="ECO:0007669"/>
    <property type="project" value="UniProtKB-KW"/>
</dbReference>
<dbReference type="SMART" id="SM00422">
    <property type="entry name" value="HTH_MERR"/>
    <property type="match status" value="1"/>
</dbReference>
<sequence length="135" mass="15631">MRENRSTATSLMQIGEVAERTGLSLRTIRHYEEVGLLPESERSPGGFRLYGEAAVQRLLLVKQMKPLDFSLDEMRDLIEVRDRLASPRLSQRTRTQLLERVHTYRSLVEHKLDTLEQRVQTARAFHDQLTSETAP</sequence>
<evidence type="ECO:0000313" key="4">
    <source>
        <dbReference type="Proteomes" id="UP000278440"/>
    </source>
</evidence>
<dbReference type="PRINTS" id="PR00040">
    <property type="entry name" value="HTHMERR"/>
</dbReference>
<dbReference type="SUPFAM" id="SSF46955">
    <property type="entry name" value="Putative DNA-binding domain"/>
    <property type="match status" value="1"/>
</dbReference>
<accession>A0A495Y2A9</accession>
<dbReference type="Pfam" id="PF13411">
    <property type="entry name" value="MerR_1"/>
    <property type="match status" value="1"/>
</dbReference>
<dbReference type="Gene3D" id="1.10.1660.10">
    <property type="match status" value="1"/>
</dbReference>
<dbReference type="InterPro" id="IPR009061">
    <property type="entry name" value="DNA-bd_dom_put_sf"/>
</dbReference>
<name>A0A495Y2A9_9MICO</name>
<dbReference type="PANTHER" id="PTHR30204:SF93">
    <property type="entry name" value="HTH MERR-TYPE DOMAIN-CONTAINING PROTEIN"/>
    <property type="match status" value="1"/>
</dbReference>
<keyword evidence="4" id="KW-1185">Reference proteome</keyword>
<keyword evidence="1 3" id="KW-0238">DNA-binding</keyword>
<dbReference type="Proteomes" id="UP000278440">
    <property type="component" value="Unassembled WGS sequence"/>
</dbReference>
<comment type="caution">
    <text evidence="3">The sequence shown here is derived from an EMBL/GenBank/DDBJ whole genome shotgun (WGS) entry which is preliminary data.</text>
</comment>
<dbReference type="InterPro" id="IPR047057">
    <property type="entry name" value="MerR_fam"/>
</dbReference>
<dbReference type="InterPro" id="IPR000551">
    <property type="entry name" value="MerR-type_HTH_dom"/>
</dbReference>
<evidence type="ECO:0000259" key="2">
    <source>
        <dbReference type="PROSITE" id="PS50937"/>
    </source>
</evidence>
<feature type="domain" description="HTH merR-type" evidence="2">
    <location>
        <begin position="11"/>
        <end position="80"/>
    </location>
</feature>
<dbReference type="PROSITE" id="PS00552">
    <property type="entry name" value="HTH_MERR_1"/>
    <property type="match status" value="1"/>
</dbReference>
<reference evidence="3 4" key="1">
    <citation type="submission" date="2018-10" db="EMBL/GenBank/DDBJ databases">
        <title>Sequencing the genomes of 1000 actinobacteria strains.</title>
        <authorList>
            <person name="Klenk H.-P."/>
        </authorList>
    </citation>
    <scope>NUCLEOTIDE SEQUENCE [LARGE SCALE GENOMIC DNA]</scope>
    <source>
        <strain evidence="3 4">DSM 44267</strain>
    </source>
</reference>
<proteinExistence type="predicted"/>
<dbReference type="PROSITE" id="PS50937">
    <property type="entry name" value="HTH_MERR_2"/>
    <property type="match status" value="1"/>
</dbReference>
<gene>
    <name evidence="3" type="ORF">DFJ68_3307</name>
</gene>
<dbReference type="GO" id="GO:0003700">
    <property type="term" value="F:DNA-binding transcription factor activity"/>
    <property type="evidence" value="ECO:0007669"/>
    <property type="project" value="InterPro"/>
</dbReference>
<dbReference type="EMBL" id="RBXT01000001">
    <property type="protein sequence ID" value="RKT79829.1"/>
    <property type="molecule type" value="Genomic_DNA"/>
</dbReference>
<dbReference type="PANTHER" id="PTHR30204">
    <property type="entry name" value="REDOX-CYCLING DRUG-SENSING TRANSCRIPTIONAL ACTIVATOR SOXR"/>
    <property type="match status" value="1"/>
</dbReference>
<evidence type="ECO:0000313" key="3">
    <source>
        <dbReference type="EMBL" id="RKT79829.1"/>
    </source>
</evidence>